<evidence type="ECO:0000256" key="1">
    <source>
        <dbReference type="SAM" id="MobiDB-lite"/>
    </source>
</evidence>
<feature type="compositionally biased region" description="Polar residues" evidence="1">
    <location>
        <begin position="1"/>
        <end position="10"/>
    </location>
</feature>
<evidence type="ECO:0000313" key="2">
    <source>
        <dbReference type="EMBL" id="QJI00940.1"/>
    </source>
</evidence>
<accession>A0A6M3XSY1</accession>
<proteinExistence type="predicted"/>
<dbReference type="AlphaFoldDB" id="A0A6M3XSY1"/>
<reference evidence="2" key="1">
    <citation type="submission" date="2020-03" db="EMBL/GenBank/DDBJ databases">
        <title>The deep terrestrial virosphere.</title>
        <authorList>
            <person name="Holmfeldt K."/>
            <person name="Nilsson E."/>
            <person name="Simone D."/>
            <person name="Lopez-Fernandez M."/>
            <person name="Wu X."/>
            <person name="de Brujin I."/>
            <person name="Lundin D."/>
            <person name="Andersson A."/>
            <person name="Bertilsson S."/>
            <person name="Dopson M."/>
        </authorList>
    </citation>
    <scope>NUCLEOTIDE SEQUENCE</scope>
    <source>
        <strain evidence="2">TM448B02175</strain>
    </source>
</reference>
<sequence length="44" mass="4494">MDKNPDSQAAKSAKQREGRASLRIQRQTGIGGGSIGAGLSIPKG</sequence>
<dbReference type="EMBL" id="MT144886">
    <property type="protein sequence ID" value="QJI00940.1"/>
    <property type="molecule type" value="Genomic_DNA"/>
</dbReference>
<gene>
    <name evidence="2" type="ORF">TM448B02175_0015</name>
</gene>
<organism evidence="2">
    <name type="scientific">viral metagenome</name>
    <dbReference type="NCBI Taxonomy" id="1070528"/>
    <lineage>
        <taxon>unclassified sequences</taxon>
        <taxon>metagenomes</taxon>
        <taxon>organismal metagenomes</taxon>
    </lineage>
</organism>
<feature type="region of interest" description="Disordered" evidence="1">
    <location>
        <begin position="1"/>
        <end position="44"/>
    </location>
</feature>
<protein>
    <submittedName>
        <fullName evidence="2">Uncharacterized protein</fullName>
    </submittedName>
</protein>
<name>A0A6M3XSY1_9ZZZZ</name>